<evidence type="ECO:0000256" key="10">
    <source>
        <dbReference type="ARBA" id="ARBA00022729"/>
    </source>
</evidence>
<dbReference type="Pfam" id="PF13473">
    <property type="entry name" value="Cupredoxin_1"/>
    <property type="match status" value="1"/>
</dbReference>
<dbReference type="RefSeq" id="WP_289893902.1">
    <property type="nucleotide sequence ID" value="NZ_JBHRXE010000011.1"/>
</dbReference>
<evidence type="ECO:0000256" key="12">
    <source>
        <dbReference type="ARBA" id="ARBA00022837"/>
    </source>
</evidence>
<feature type="binding site" evidence="18">
    <location>
        <position position="628"/>
    </location>
    <ligand>
        <name>Cu cation</name>
        <dbReference type="ChEBI" id="CHEBI:23378"/>
        <label>A2</label>
    </ligand>
</feature>
<comment type="similarity">
    <text evidence="5 18">Belongs to the NosZ family.</text>
</comment>
<dbReference type="InterPro" id="IPR028096">
    <property type="entry name" value="EfeO_Cupredoxin"/>
</dbReference>
<evidence type="ECO:0000256" key="4">
    <source>
        <dbReference type="ARBA" id="ARBA00006790"/>
    </source>
</evidence>
<evidence type="ECO:0000256" key="8">
    <source>
        <dbReference type="ARBA" id="ARBA00016560"/>
    </source>
</evidence>
<dbReference type="InterPro" id="IPR006311">
    <property type="entry name" value="TAT_signal"/>
</dbReference>
<reference evidence="21" key="1">
    <citation type="journal article" date="2019" name="Int. J. Syst. Evol. Microbiol.">
        <title>The Global Catalogue of Microorganisms (GCM) 10K type strain sequencing project: providing services to taxonomists for standard genome sequencing and annotation.</title>
        <authorList>
            <consortium name="The Broad Institute Genomics Platform"/>
            <consortium name="The Broad Institute Genome Sequencing Center for Infectious Disease"/>
            <person name="Wu L."/>
            <person name="Ma J."/>
        </authorList>
    </citation>
    <scope>NUCLEOTIDE SEQUENCE [LARGE SCALE GENOMIC DNA]</scope>
    <source>
        <strain evidence="21">VKM B-3226</strain>
    </source>
</reference>
<dbReference type="InterPro" id="IPR011045">
    <property type="entry name" value="N2O_reductase_N"/>
</dbReference>
<evidence type="ECO:0000256" key="15">
    <source>
        <dbReference type="ARBA" id="ARBA00031077"/>
    </source>
</evidence>
<dbReference type="CDD" id="cd04223">
    <property type="entry name" value="N2OR_C"/>
    <property type="match status" value="1"/>
</dbReference>
<dbReference type="EC" id="1.7.2.4" evidence="7 18"/>
<gene>
    <name evidence="18 20" type="primary">nosZ</name>
    <name evidence="20" type="ORF">ACFOMP_05385</name>
</gene>
<comment type="subunit">
    <text evidence="6 18">Homodimer.</text>
</comment>
<comment type="subcellular location">
    <subcellularLocation>
        <location evidence="2 18">Periplasm</location>
    </subcellularLocation>
</comment>
<dbReference type="Gene3D" id="2.130.10.10">
    <property type="entry name" value="YVTN repeat-like/Quinoprotein amine dehydrogenase"/>
    <property type="match status" value="1"/>
</dbReference>
<feature type="binding site" evidence="18">
    <location>
        <position position="143"/>
    </location>
    <ligand>
        <name>Cu cation</name>
        <dbReference type="ChEBI" id="CHEBI:23378"/>
        <label>Z3</label>
    </ligand>
</feature>
<feature type="binding site" evidence="18">
    <location>
        <position position="500"/>
    </location>
    <ligand>
        <name>Cu cation</name>
        <dbReference type="ChEBI" id="CHEBI:23378"/>
        <label>Z4</label>
    </ligand>
</feature>
<feature type="binding site" evidence="18">
    <location>
        <position position="142"/>
    </location>
    <ligand>
        <name>Cu cation</name>
        <dbReference type="ChEBI" id="CHEBI:23378"/>
        <label>Z2</label>
    </ligand>
</feature>
<evidence type="ECO:0000256" key="17">
    <source>
        <dbReference type="ARBA" id="ARBA00049555"/>
    </source>
</evidence>
<evidence type="ECO:0000256" key="13">
    <source>
        <dbReference type="ARBA" id="ARBA00023002"/>
    </source>
</evidence>
<dbReference type="GO" id="GO:0050304">
    <property type="term" value="F:nitrous-oxide reductase activity"/>
    <property type="evidence" value="ECO:0007669"/>
    <property type="project" value="UniProtKB-EC"/>
</dbReference>
<feature type="binding site" evidence="18">
    <location>
        <position position="632"/>
    </location>
    <ligand>
        <name>Cu cation</name>
        <dbReference type="ChEBI" id="CHEBI:23378"/>
        <label>A2</label>
    </ligand>
</feature>
<dbReference type="InterPro" id="IPR034205">
    <property type="entry name" value="N2OR_C"/>
</dbReference>
<feature type="binding site" evidence="18">
    <location>
        <position position="191"/>
    </location>
    <ligand>
        <name>Cu cation</name>
        <dbReference type="ChEBI" id="CHEBI:23378"/>
        <label>Z2</label>
    </ligand>
</feature>
<dbReference type="InterPro" id="IPR015943">
    <property type="entry name" value="WD40/YVTN_repeat-like_dom_sf"/>
</dbReference>
<protein>
    <recommendedName>
        <fullName evidence="8 18">Nitrous-oxide reductase</fullName>
        <ecNumber evidence="7 18">1.7.2.4</ecNumber>
    </recommendedName>
    <alternativeName>
        <fullName evidence="15 18">N(2)OR</fullName>
    </alternativeName>
    <alternativeName>
        <fullName evidence="16 18">N2O reductase</fullName>
    </alternativeName>
</protein>
<proteinExistence type="inferred from homology"/>
<evidence type="ECO:0000256" key="2">
    <source>
        <dbReference type="ARBA" id="ARBA00004418"/>
    </source>
</evidence>
<feature type="binding site" evidence="18">
    <location>
        <position position="628"/>
    </location>
    <ligand>
        <name>Cu cation</name>
        <dbReference type="ChEBI" id="CHEBI:23378"/>
        <label>A1</label>
    </ligand>
</feature>
<dbReference type="Pfam" id="PF18764">
    <property type="entry name" value="nos_propeller"/>
    <property type="match status" value="1"/>
</dbReference>
<evidence type="ECO:0000256" key="11">
    <source>
        <dbReference type="ARBA" id="ARBA00022764"/>
    </source>
</evidence>
<dbReference type="InterPro" id="IPR023644">
    <property type="entry name" value="NO_Rdtase"/>
</dbReference>
<dbReference type="InterPro" id="IPR002429">
    <property type="entry name" value="CcO_II-like_C"/>
</dbReference>
<dbReference type="InterPro" id="IPR041142">
    <property type="entry name" value="NOS_propeller_2"/>
</dbReference>
<dbReference type="PANTHER" id="PTHR42838">
    <property type="entry name" value="CYTOCHROME C OXIDASE SUBUNIT II"/>
    <property type="match status" value="1"/>
</dbReference>
<evidence type="ECO:0000256" key="18">
    <source>
        <dbReference type="HAMAP-Rule" id="MF_00716"/>
    </source>
</evidence>
<dbReference type="HAMAP" id="MF_00716">
    <property type="entry name" value="NosZ"/>
    <property type="match status" value="1"/>
</dbReference>
<feature type="binding site" evidence="18">
    <location>
        <position position="624"/>
    </location>
    <ligand>
        <name>Cu cation</name>
        <dbReference type="ChEBI" id="CHEBI:23378"/>
        <label>A1</label>
    </ligand>
</feature>
<accession>A0ABV7RZT9</accession>
<keyword evidence="9 18" id="KW-0479">Metal-binding</keyword>
<dbReference type="PANTHER" id="PTHR42838:SF2">
    <property type="entry name" value="NITROUS-OXIDE REDUCTASE"/>
    <property type="match status" value="1"/>
</dbReference>
<evidence type="ECO:0000256" key="14">
    <source>
        <dbReference type="ARBA" id="ARBA00023008"/>
    </source>
</evidence>
<evidence type="ECO:0000256" key="1">
    <source>
        <dbReference type="ARBA" id="ARBA00003034"/>
    </source>
</evidence>
<comment type="function">
    <text evidence="1 18">Nitrous-oxide reductase is part of a bacterial respiratory system which is activated under anaerobic conditions in the presence of nitrate or nitrous oxide.</text>
</comment>
<evidence type="ECO:0000313" key="21">
    <source>
        <dbReference type="Proteomes" id="UP001595596"/>
    </source>
</evidence>
<keyword evidence="12 18" id="KW-0106">Calcium</keyword>
<feature type="binding site" evidence="18">
    <location>
        <position position="439"/>
    </location>
    <ligand>
        <name>Cu cation</name>
        <dbReference type="ChEBI" id="CHEBI:23378"/>
        <label>Z3</label>
    </ligand>
</feature>
<feature type="binding site" evidence="18">
    <location>
        <position position="635"/>
    </location>
    <ligand>
        <name>Cu cation</name>
        <dbReference type="ChEBI" id="CHEBI:23378"/>
        <label>A1</label>
    </ligand>
</feature>
<comment type="cofactor">
    <cofactor evidence="18">
        <name>Cu cation</name>
        <dbReference type="ChEBI" id="CHEBI:23378"/>
    </cofactor>
    <text evidence="18">Binds 6 Cu cations per subunit. Each subunit contains 2 copper centers; Cu(A) (binuclear) and Cu(Z) (tetranuclear). Cu(Z) is thought to be the site of nitrous oxide reduction.</text>
</comment>
<dbReference type="PROSITE" id="PS51318">
    <property type="entry name" value="TAT"/>
    <property type="match status" value="1"/>
</dbReference>
<keyword evidence="10 18" id="KW-0732">Signal</keyword>
<dbReference type="SUPFAM" id="SSF50974">
    <property type="entry name" value="Nitrous oxide reductase, N-terminal domain"/>
    <property type="match status" value="1"/>
</dbReference>
<dbReference type="PROSITE" id="PS50857">
    <property type="entry name" value="COX2_CUA"/>
    <property type="match status" value="1"/>
</dbReference>
<sequence>MTKDSDFRPNRRQLLASGMAVAAGAGSVAPRALLGAGAGLGAAAIAGQAAAQGAAEGQSFEVAPGELDEYYVLLSGGQSGEVRILGLPSMRELIRVPIFNRESATGWGQSNESIKVLTEGLTPQTREFLKDKGGFFSNGDAHHPHPSFTDGTYDGRYFFINDKANTRVARIRMDVMRCDKIIELPNQHTVHGLRLQKYPRTGYVFANGEDGVPLPNDGTALNDPSQYHSVFSAIDADTMQVAWQIIVDGNLDNVDADYQGKYAFATCYNSEGGVTLEETMEKDQDWLTIFNIQAIEAAVKAGEGQELNGVRVLDGRGEDNKLVRYVPVPNGPHGINTAPDGIHIVANGKLSPTVTVFDVRKFDDLFAGKIQPRDTVVAEPELGLGPLHTAYDGRGNAYTTLFIDSQICKWNIEDAIRAHNGEKVDPIRQKLDVHYQPGHNHTSMGQTKEADGKWLISLNKFSKDRFLNVGPLKPECDQLIDISGDEMKIVHDNPTFAEPHDATIIHASKVNPVSLWDRNDPFFADAVEQAKKDNIDLMIDSEVIRDGNKVRVYMTSSAPAFGLDSFTVKQGDEVTVYVTNIDEVEDLTHGFCIVNYGINIEVAPQATASVTFKADRPGVYWYYCSWFCHAMHMEMKGRMLVEPA</sequence>
<dbReference type="Pfam" id="PF18793">
    <property type="entry name" value="nos_propeller_2"/>
    <property type="match status" value="1"/>
</dbReference>
<feature type="binding site" evidence="18">
    <location>
        <position position="624"/>
    </location>
    <ligand>
        <name>Cu cation</name>
        <dbReference type="ChEBI" id="CHEBI:23378"/>
        <label>A2</label>
    </ligand>
</feature>
<evidence type="ECO:0000256" key="5">
    <source>
        <dbReference type="ARBA" id="ARBA00010372"/>
    </source>
</evidence>
<dbReference type="InterPro" id="IPR008972">
    <property type="entry name" value="Cupredoxin"/>
</dbReference>
<feature type="domain" description="Cytochrome oxidase subunit II copper A binding" evidence="19">
    <location>
        <begin position="545"/>
        <end position="644"/>
    </location>
</feature>
<dbReference type="NCBIfam" id="TIGR04244">
    <property type="entry name" value="nitrous_NosZ_RR"/>
    <property type="match status" value="1"/>
</dbReference>
<comment type="catalytic activity">
    <reaction evidence="17 18">
        <text>N2 + 2 Fe(III)-[cytochrome c] + H2O = nitrous oxide + 2 Fe(II)-[cytochrome c] + 2 H(+)</text>
        <dbReference type="Rhea" id="RHEA:43108"/>
        <dbReference type="Rhea" id="RHEA-COMP:10350"/>
        <dbReference type="Rhea" id="RHEA-COMP:14399"/>
        <dbReference type="ChEBI" id="CHEBI:15377"/>
        <dbReference type="ChEBI" id="CHEBI:15378"/>
        <dbReference type="ChEBI" id="CHEBI:17045"/>
        <dbReference type="ChEBI" id="CHEBI:17997"/>
        <dbReference type="ChEBI" id="CHEBI:29033"/>
        <dbReference type="ChEBI" id="CHEBI:29034"/>
        <dbReference type="EC" id="1.7.2.4"/>
    </reaction>
</comment>
<dbReference type="SUPFAM" id="SSF49503">
    <property type="entry name" value="Cupredoxins"/>
    <property type="match status" value="1"/>
</dbReference>
<organism evidence="20 21">
    <name type="scientific">Paracoccus simplex</name>
    <dbReference type="NCBI Taxonomy" id="2086346"/>
    <lineage>
        <taxon>Bacteria</taxon>
        <taxon>Pseudomonadati</taxon>
        <taxon>Pseudomonadota</taxon>
        <taxon>Alphaproteobacteria</taxon>
        <taxon>Rhodobacterales</taxon>
        <taxon>Paracoccaceae</taxon>
        <taxon>Paracoccus</taxon>
    </lineage>
</organism>
<keyword evidence="11 18" id="KW-0574">Periplasm</keyword>
<comment type="cofactor">
    <cofactor evidence="18">
        <name>Ca(2+)</name>
        <dbReference type="ChEBI" id="CHEBI:29108"/>
    </cofactor>
    <text evidence="18">Binds 2 calcium ions per subunit.</text>
</comment>
<comment type="caution">
    <text evidence="18">Lacks conserved residue(s) required for the propagation of feature annotation.</text>
</comment>
<keyword evidence="13 18" id="KW-0560">Oxidoreductase</keyword>
<feature type="region of interest" description="COX2-like" evidence="18">
    <location>
        <begin position="548"/>
        <end position="644"/>
    </location>
</feature>
<evidence type="ECO:0000256" key="16">
    <source>
        <dbReference type="ARBA" id="ARBA00032847"/>
    </source>
</evidence>
<evidence type="ECO:0000313" key="20">
    <source>
        <dbReference type="EMBL" id="MFC3568879.1"/>
    </source>
</evidence>
<evidence type="ECO:0000259" key="19">
    <source>
        <dbReference type="PROSITE" id="PS50857"/>
    </source>
</evidence>
<feature type="binding site" evidence="18">
    <location>
        <position position="333"/>
    </location>
    <ligand>
        <name>Cu cation</name>
        <dbReference type="ChEBI" id="CHEBI:23378"/>
        <label>Z1</label>
    </ligand>
</feature>
<feature type="binding site" evidence="18">
    <location>
        <position position="626"/>
    </location>
    <ligand>
        <name>Cu cation</name>
        <dbReference type="ChEBI" id="CHEBI:23378"/>
        <label>A2</label>
    </ligand>
</feature>
<name>A0ABV7RZT9_9RHOB</name>
<evidence type="ECO:0000256" key="9">
    <source>
        <dbReference type="ARBA" id="ARBA00022723"/>
    </source>
</evidence>
<evidence type="ECO:0000256" key="3">
    <source>
        <dbReference type="ARBA" id="ARBA00004779"/>
    </source>
</evidence>
<feature type="binding site" evidence="18">
    <location>
        <position position="388"/>
    </location>
    <ligand>
        <name>Cu cation</name>
        <dbReference type="ChEBI" id="CHEBI:23378"/>
        <label>Z1</label>
    </ligand>
</feature>
<dbReference type="Gene3D" id="2.60.40.420">
    <property type="entry name" value="Cupredoxins - blue copper proteins"/>
    <property type="match status" value="1"/>
</dbReference>
<keyword evidence="21" id="KW-1185">Reference proteome</keyword>
<dbReference type="InterPro" id="IPR051403">
    <property type="entry name" value="NosZ/Cyto_c_oxidase_sub2"/>
</dbReference>
<evidence type="ECO:0000256" key="6">
    <source>
        <dbReference type="ARBA" id="ARBA00011738"/>
    </source>
</evidence>
<comment type="caution">
    <text evidence="20">The sequence shown here is derived from an EMBL/GenBank/DDBJ whole genome shotgun (WGS) entry which is preliminary data.</text>
</comment>
<comment type="pathway">
    <text evidence="3">Nitrogen metabolism; nitrate reduction (denitrification); dinitrogen from nitrate: step 4/4.</text>
</comment>
<comment type="similarity">
    <text evidence="4 18">In the C-terminal section; belongs to the cytochrome c oxidase subunit 2 family.</text>
</comment>
<evidence type="ECO:0000256" key="7">
    <source>
        <dbReference type="ARBA" id="ARBA00011896"/>
    </source>
</evidence>
<feature type="binding site" evidence="18">
    <location>
        <position position="589"/>
    </location>
    <ligand>
        <name>Cu cation</name>
        <dbReference type="ChEBI" id="CHEBI:23378"/>
        <label>A1</label>
    </ligand>
</feature>
<dbReference type="EMBL" id="JBHRXE010000011">
    <property type="protein sequence ID" value="MFC3568879.1"/>
    <property type="molecule type" value="Genomic_DNA"/>
</dbReference>
<dbReference type="InterPro" id="IPR041114">
    <property type="entry name" value="Nos_propeller"/>
</dbReference>
<keyword evidence="14 18" id="KW-0186">Copper</keyword>
<dbReference type="Proteomes" id="UP001595596">
    <property type="component" value="Unassembled WGS sequence"/>
</dbReference>
<comment type="PTM">
    <text evidence="18">Predicted to be exported by the Tat system. The position of the signal peptide cleavage has not been experimentally proven.</text>
</comment>